<reference evidence="1 2" key="1">
    <citation type="submission" date="2016-10" db="EMBL/GenBank/DDBJ databases">
        <title>Paenibacillus species isolates.</title>
        <authorList>
            <person name="Beno S.M."/>
        </authorList>
    </citation>
    <scope>NUCLEOTIDE SEQUENCE [LARGE SCALE GENOMIC DNA]</scope>
    <source>
        <strain evidence="1 2">FSL R5-0923</strain>
    </source>
</reference>
<proteinExistence type="predicted"/>
<evidence type="ECO:0000313" key="1">
    <source>
        <dbReference type="EMBL" id="OMD55248.1"/>
    </source>
</evidence>
<sequence>MPIPQNVLTIEMAEYVSSYVLNRGGWDDCTPEKILERATNFEELHKWMSIATKSPRTPFPKNPKESDVIYVIHDGTSYCYFFVDGEWKLVDAAPTWARNF</sequence>
<evidence type="ECO:0000313" key="2">
    <source>
        <dbReference type="Proteomes" id="UP000187313"/>
    </source>
</evidence>
<keyword evidence="2" id="KW-1185">Reference proteome</keyword>
<organism evidence="1 2">
    <name type="scientific">Paenibacillus odorifer</name>
    <dbReference type="NCBI Taxonomy" id="189426"/>
    <lineage>
        <taxon>Bacteria</taxon>
        <taxon>Bacillati</taxon>
        <taxon>Bacillota</taxon>
        <taxon>Bacilli</taxon>
        <taxon>Bacillales</taxon>
        <taxon>Paenibacillaceae</taxon>
        <taxon>Paenibacillus</taxon>
    </lineage>
</organism>
<dbReference type="EMBL" id="MPTD01000002">
    <property type="protein sequence ID" value="OMD55248.1"/>
    <property type="molecule type" value="Genomic_DNA"/>
</dbReference>
<dbReference type="Proteomes" id="UP000187313">
    <property type="component" value="Unassembled WGS sequence"/>
</dbReference>
<name>A0ABX3HWR5_9BACL</name>
<dbReference type="RefSeq" id="WP_076298290.1">
    <property type="nucleotide sequence ID" value="NZ_MPTD01000002.1"/>
</dbReference>
<gene>
    <name evidence="1" type="ORF">BSK51_04135</name>
</gene>
<comment type="caution">
    <text evidence="1">The sequence shown here is derived from an EMBL/GenBank/DDBJ whole genome shotgun (WGS) entry which is preliminary data.</text>
</comment>
<accession>A0ABX3HWR5</accession>
<protein>
    <submittedName>
        <fullName evidence="1">Uncharacterized protein</fullName>
    </submittedName>
</protein>